<dbReference type="GO" id="GO:0046872">
    <property type="term" value="F:metal ion binding"/>
    <property type="evidence" value="ECO:0007669"/>
    <property type="project" value="UniProtKB-UniRule"/>
</dbReference>
<name>A0A9D1JK66_9FIRM</name>
<evidence type="ECO:0000256" key="5">
    <source>
        <dbReference type="ARBA" id="ARBA00022759"/>
    </source>
</evidence>
<dbReference type="CDD" id="cd09725">
    <property type="entry name" value="Cas2_I_II_III"/>
    <property type="match status" value="1"/>
</dbReference>
<dbReference type="Pfam" id="PF09827">
    <property type="entry name" value="CRISPR_Cas2"/>
    <property type="match status" value="1"/>
</dbReference>
<reference evidence="10" key="1">
    <citation type="submission" date="2020-10" db="EMBL/GenBank/DDBJ databases">
        <authorList>
            <person name="Gilroy R."/>
        </authorList>
    </citation>
    <scope>NUCLEOTIDE SEQUENCE</scope>
    <source>
        <strain evidence="10">CHK190-19873</strain>
    </source>
</reference>
<dbReference type="NCBIfam" id="TIGR01573">
    <property type="entry name" value="cas2"/>
    <property type="match status" value="1"/>
</dbReference>
<comment type="subunit">
    <text evidence="9">Homodimer, forms a heterotetramer with a Cas1 homodimer.</text>
</comment>
<dbReference type="AlphaFoldDB" id="A0A9D1JK66"/>
<protein>
    <recommendedName>
        <fullName evidence="9">CRISPR-associated endoribonuclease Cas2</fullName>
        <ecNumber evidence="9">3.1.-.-</ecNumber>
    </recommendedName>
</protein>
<dbReference type="InterPro" id="IPR019199">
    <property type="entry name" value="Virulence_VapD/CRISPR_Cas2"/>
</dbReference>
<dbReference type="EMBL" id="DVIQ01000040">
    <property type="protein sequence ID" value="HIS31428.1"/>
    <property type="molecule type" value="Genomic_DNA"/>
</dbReference>
<comment type="caution">
    <text evidence="10">The sequence shown here is derived from an EMBL/GenBank/DDBJ whole genome shotgun (WGS) entry which is preliminary data.</text>
</comment>
<keyword evidence="7 9" id="KW-0460">Magnesium</keyword>
<dbReference type="GO" id="GO:0016787">
    <property type="term" value="F:hydrolase activity"/>
    <property type="evidence" value="ECO:0007669"/>
    <property type="project" value="UniProtKB-KW"/>
</dbReference>
<keyword evidence="8 9" id="KW-0051">Antiviral defense</keyword>
<dbReference type="PANTHER" id="PTHR34405">
    <property type="entry name" value="CRISPR-ASSOCIATED ENDORIBONUCLEASE CAS2"/>
    <property type="match status" value="1"/>
</dbReference>
<dbReference type="Gene3D" id="3.30.70.240">
    <property type="match status" value="1"/>
</dbReference>
<accession>A0A9D1JK66</accession>
<evidence type="ECO:0000256" key="4">
    <source>
        <dbReference type="ARBA" id="ARBA00022723"/>
    </source>
</evidence>
<evidence type="ECO:0000256" key="9">
    <source>
        <dbReference type="HAMAP-Rule" id="MF_01471"/>
    </source>
</evidence>
<evidence type="ECO:0000313" key="11">
    <source>
        <dbReference type="Proteomes" id="UP000823935"/>
    </source>
</evidence>
<keyword evidence="6 9" id="KW-0378">Hydrolase</keyword>
<sequence>MSQYKSDDFFDIEGIADEEYYFQISDEVNDERLFVLIIYDIVDNKRRVKFAKTMQGYGFRVQKSAFEAMISKRKYEKLIAEIPGLIRSEDNVRLYKIRGRGQVYSWGQQKQPEDEDTVILI</sequence>
<dbReference type="HAMAP" id="MF_01471">
    <property type="entry name" value="Cas2"/>
    <property type="match status" value="1"/>
</dbReference>
<dbReference type="GO" id="GO:0043571">
    <property type="term" value="P:maintenance of CRISPR repeat elements"/>
    <property type="evidence" value="ECO:0007669"/>
    <property type="project" value="UniProtKB-UniRule"/>
</dbReference>
<dbReference type="PANTHER" id="PTHR34405:SF3">
    <property type="entry name" value="CRISPR-ASSOCIATED ENDORIBONUCLEASE CAS2 3"/>
    <property type="match status" value="1"/>
</dbReference>
<evidence type="ECO:0000256" key="7">
    <source>
        <dbReference type="ARBA" id="ARBA00022842"/>
    </source>
</evidence>
<evidence type="ECO:0000256" key="1">
    <source>
        <dbReference type="ARBA" id="ARBA00001946"/>
    </source>
</evidence>
<keyword evidence="3 9" id="KW-0540">Nuclease</keyword>
<comment type="cofactor">
    <cofactor evidence="1 9">
        <name>Mg(2+)</name>
        <dbReference type="ChEBI" id="CHEBI:18420"/>
    </cofactor>
</comment>
<reference evidence="10" key="2">
    <citation type="journal article" date="2021" name="PeerJ">
        <title>Extensive microbial diversity within the chicken gut microbiome revealed by metagenomics and culture.</title>
        <authorList>
            <person name="Gilroy R."/>
            <person name="Ravi A."/>
            <person name="Getino M."/>
            <person name="Pursley I."/>
            <person name="Horton D.L."/>
            <person name="Alikhan N.F."/>
            <person name="Baker D."/>
            <person name="Gharbi K."/>
            <person name="Hall N."/>
            <person name="Watson M."/>
            <person name="Adriaenssens E.M."/>
            <person name="Foster-Nyarko E."/>
            <person name="Jarju S."/>
            <person name="Secka A."/>
            <person name="Antonio M."/>
            <person name="Oren A."/>
            <person name="Chaudhuri R.R."/>
            <person name="La Ragione R."/>
            <person name="Hildebrand F."/>
            <person name="Pallen M.J."/>
        </authorList>
    </citation>
    <scope>NUCLEOTIDE SEQUENCE</scope>
    <source>
        <strain evidence="10">CHK190-19873</strain>
    </source>
</reference>
<evidence type="ECO:0000313" key="10">
    <source>
        <dbReference type="EMBL" id="HIS31428.1"/>
    </source>
</evidence>
<keyword evidence="4 9" id="KW-0479">Metal-binding</keyword>
<dbReference type="InterPro" id="IPR021127">
    <property type="entry name" value="CRISPR_associated_Cas2"/>
</dbReference>
<dbReference type="GO" id="GO:0051607">
    <property type="term" value="P:defense response to virus"/>
    <property type="evidence" value="ECO:0007669"/>
    <property type="project" value="UniProtKB-UniRule"/>
</dbReference>
<comment type="function">
    <text evidence="9">CRISPR (clustered regularly interspaced short palindromic repeat), is an adaptive immune system that provides protection against mobile genetic elements (viruses, transposable elements and conjugative plasmids). CRISPR clusters contain sequences complementary to antecedent mobile elements and target invading nucleic acids. CRISPR clusters are transcribed and processed into CRISPR RNA (crRNA). Functions as a ssRNA-specific endoribonuclease. Involved in the integration of spacer DNA into the CRISPR cassette.</text>
</comment>
<evidence type="ECO:0000256" key="3">
    <source>
        <dbReference type="ARBA" id="ARBA00022722"/>
    </source>
</evidence>
<dbReference type="SUPFAM" id="SSF143430">
    <property type="entry name" value="TTP0101/SSO1404-like"/>
    <property type="match status" value="1"/>
</dbReference>
<dbReference type="EC" id="3.1.-.-" evidence="9"/>
<organism evidence="10 11">
    <name type="scientific">Candidatus Limivivens intestinipullorum</name>
    <dbReference type="NCBI Taxonomy" id="2840858"/>
    <lineage>
        <taxon>Bacteria</taxon>
        <taxon>Bacillati</taxon>
        <taxon>Bacillota</taxon>
        <taxon>Clostridia</taxon>
        <taxon>Lachnospirales</taxon>
        <taxon>Lachnospiraceae</taxon>
        <taxon>Lachnospiraceae incertae sedis</taxon>
        <taxon>Candidatus Limivivens</taxon>
    </lineage>
</organism>
<keyword evidence="5 9" id="KW-0255">Endonuclease</keyword>
<evidence type="ECO:0000256" key="8">
    <source>
        <dbReference type="ARBA" id="ARBA00023118"/>
    </source>
</evidence>
<comment type="similarity">
    <text evidence="2 9">Belongs to the CRISPR-associated endoribonuclease Cas2 protein family.</text>
</comment>
<evidence type="ECO:0000256" key="6">
    <source>
        <dbReference type="ARBA" id="ARBA00022801"/>
    </source>
</evidence>
<proteinExistence type="inferred from homology"/>
<feature type="binding site" evidence="9">
    <location>
        <position position="40"/>
    </location>
    <ligand>
        <name>Mg(2+)</name>
        <dbReference type="ChEBI" id="CHEBI:18420"/>
        <note>catalytic</note>
    </ligand>
</feature>
<evidence type="ECO:0000256" key="2">
    <source>
        <dbReference type="ARBA" id="ARBA00009959"/>
    </source>
</evidence>
<dbReference type="GO" id="GO:0004521">
    <property type="term" value="F:RNA endonuclease activity"/>
    <property type="evidence" value="ECO:0007669"/>
    <property type="project" value="InterPro"/>
</dbReference>
<dbReference type="Proteomes" id="UP000823935">
    <property type="component" value="Unassembled WGS sequence"/>
</dbReference>
<gene>
    <name evidence="9 10" type="primary">cas2</name>
    <name evidence="10" type="ORF">IAB44_07770</name>
</gene>